<dbReference type="GO" id="GO:0010043">
    <property type="term" value="P:response to zinc ion"/>
    <property type="evidence" value="ECO:0007669"/>
    <property type="project" value="TreeGrafter"/>
</dbReference>
<evidence type="ECO:0000256" key="4">
    <source>
        <dbReference type="ARBA" id="ARBA00022989"/>
    </source>
</evidence>
<evidence type="ECO:0000313" key="8">
    <source>
        <dbReference type="EMBL" id="SHK15093.1"/>
    </source>
</evidence>
<dbReference type="Proteomes" id="UP000243547">
    <property type="component" value="Unassembled WGS sequence"/>
</dbReference>
<evidence type="ECO:0000256" key="5">
    <source>
        <dbReference type="ARBA" id="ARBA00023136"/>
    </source>
</evidence>
<dbReference type="Pfam" id="PF00950">
    <property type="entry name" value="ABC-3"/>
    <property type="match status" value="1"/>
</dbReference>
<dbReference type="PANTHER" id="PTHR30477:SF0">
    <property type="entry name" value="METAL TRANSPORT SYSTEM MEMBRANE PROTEIN TM_0125-RELATED"/>
    <property type="match status" value="1"/>
</dbReference>
<feature type="transmembrane region" description="Helical" evidence="7">
    <location>
        <begin position="228"/>
        <end position="249"/>
    </location>
</feature>
<dbReference type="EMBL" id="FRAI01000018">
    <property type="protein sequence ID" value="SHK15093.1"/>
    <property type="molecule type" value="Genomic_DNA"/>
</dbReference>
<keyword evidence="3 6" id="KW-0812">Transmembrane</keyword>
<evidence type="ECO:0000256" key="7">
    <source>
        <dbReference type="SAM" id="Phobius"/>
    </source>
</evidence>
<dbReference type="GO" id="GO:0043190">
    <property type="term" value="C:ATP-binding cassette (ABC) transporter complex"/>
    <property type="evidence" value="ECO:0007669"/>
    <property type="project" value="InterPro"/>
</dbReference>
<proteinExistence type="inferred from homology"/>
<evidence type="ECO:0000256" key="2">
    <source>
        <dbReference type="ARBA" id="ARBA00008034"/>
    </source>
</evidence>
<keyword evidence="6" id="KW-0813">Transport</keyword>
<comment type="similarity">
    <text evidence="2 6">Belongs to the ABC-3 integral membrane protein family.</text>
</comment>
<gene>
    <name evidence="8" type="ORF">SAMN02745227_01643</name>
</gene>
<dbReference type="Gene3D" id="1.10.3470.10">
    <property type="entry name" value="ABC transporter involved in vitamin B12 uptake, BtuC"/>
    <property type="match status" value="1"/>
</dbReference>
<feature type="transmembrane region" description="Helical" evidence="7">
    <location>
        <begin position="22"/>
        <end position="43"/>
    </location>
</feature>
<feature type="transmembrane region" description="Helical" evidence="7">
    <location>
        <begin position="97"/>
        <end position="120"/>
    </location>
</feature>
<accession>A0A1M6Q4Q2</accession>
<dbReference type="SUPFAM" id="SSF81345">
    <property type="entry name" value="ABC transporter involved in vitamin B12 uptake, BtuC"/>
    <property type="match status" value="1"/>
</dbReference>
<comment type="subcellular location">
    <subcellularLocation>
        <location evidence="6">Cell membrane</location>
        <topology evidence="6">Multi-pass membrane protein</topology>
    </subcellularLocation>
    <subcellularLocation>
        <location evidence="1">Membrane</location>
        <topology evidence="1">Multi-pass membrane protein</topology>
    </subcellularLocation>
</comment>
<feature type="transmembrane region" description="Helical" evidence="7">
    <location>
        <begin position="196"/>
        <end position="216"/>
    </location>
</feature>
<dbReference type="AlphaFoldDB" id="A0A1M6Q4Q2"/>
<protein>
    <submittedName>
        <fullName evidence="8">Zinc transport system permease protein</fullName>
    </submittedName>
</protein>
<reference evidence="9" key="1">
    <citation type="submission" date="2016-11" db="EMBL/GenBank/DDBJ databases">
        <authorList>
            <person name="Varghese N."/>
            <person name="Submissions S."/>
        </authorList>
    </citation>
    <scope>NUCLEOTIDE SEQUENCE [LARGE SCALE GENOMIC DNA]</scope>
    <source>
        <strain evidence="9">DSM 14826</strain>
    </source>
</reference>
<evidence type="ECO:0000313" key="9">
    <source>
        <dbReference type="Proteomes" id="UP000243547"/>
    </source>
</evidence>
<dbReference type="STRING" id="1120989.SAMN02745227_01643"/>
<sequence length="275" mass="29969">MEKRGEKMGLFDLFKIPIFQRALLAAILTGSTLSLLGLVIVVFKLTTIRFALMHMGLLGGAIGLIFGANPLTFAISAIALGSLFFGPLSDKFKLDTSLIGAFFMTGSMALAFILFHRAGVPALDIFSLFTGSILMLTNNDLIFISFLGAIIIFCYYVFYREIQLTFYDIEQAEWLGIPAKIIRNGLLLLTGLSIGVAMRIVGALLMDAIILLPAMAALRLARNFKQMLLLTSLFGFLTTSGGLLFSMVFDFPTGATITLIGVIILLFSIIFSAYK</sequence>
<keyword evidence="4 7" id="KW-1133">Transmembrane helix</keyword>
<feature type="transmembrane region" description="Helical" evidence="7">
    <location>
        <begin position="255"/>
        <end position="274"/>
    </location>
</feature>
<keyword evidence="5 7" id="KW-0472">Membrane</keyword>
<dbReference type="InterPro" id="IPR001626">
    <property type="entry name" value="ABC_TroCD"/>
</dbReference>
<name>A0A1M6Q4Q2_9FIRM</name>
<evidence type="ECO:0000256" key="6">
    <source>
        <dbReference type="RuleBase" id="RU003943"/>
    </source>
</evidence>
<organism evidence="8 9">
    <name type="scientific">Anaerobranca californiensis DSM 14826</name>
    <dbReference type="NCBI Taxonomy" id="1120989"/>
    <lineage>
        <taxon>Bacteria</taxon>
        <taxon>Bacillati</taxon>
        <taxon>Bacillota</taxon>
        <taxon>Clostridia</taxon>
        <taxon>Eubacteriales</taxon>
        <taxon>Proteinivoracaceae</taxon>
        <taxon>Anaerobranca</taxon>
    </lineage>
</organism>
<keyword evidence="9" id="KW-1185">Reference proteome</keyword>
<dbReference type="InterPro" id="IPR037294">
    <property type="entry name" value="ABC_BtuC-like"/>
</dbReference>
<evidence type="ECO:0000256" key="3">
    <source>
        <dbReference type="ARBA" id="ARBA00022692"/>
    </source>
</evidence>
<feature type="transmembrane region" description="Helical" evidence="7">
    <location>
        <begin position="55"/>
        <end position="85"/>
    </location>
</feature>
<feature type="transmembrane region" description="Helical" evidence="7">
    <location>
        <begin position="141"/>
        <end position="158"/>
    </location>
</feature>
<evidence type="ECO:0000256" key="1">
    <source>
        <dbReference type="ARBA" id="ARBA00004141"/>
    </source>
</evidence>
<dbReference type="GO" id="GO:0055085">
    <property type="term" value="P:transmembrane transport"/>
    <property type="evidence" value="ECO:0007669"/>
    <property type="project" value="InterPro"/>
</dbReference>
<dbReference type="PANTHER" id="PTHR30477">
    <property type="entry name" value="ABC-TRANSPORTER METAL-BINDING PROTEIN"/>
    <property type="match status" value="1"/>
</dbReference>